<proteinExistence type="inferred from homology"/>
<keyword evidence="2" id="KW-0808">Transferase</keyword>
<dbReference type="Gene3D" id="3.30.420.40">
    <property type="match status" value="2"/>
</dbReference>
<gene>
    <name evidence="2" type="ORF">CJ199_02790</name>
</gene>
<dbReference type="InterPro" id="IPR043129">
    <property type="entry name" value="ATPase_NBD"/>
</dbReference>
<evidence type="ECO:0000256" key="1">
    <source>
        <dbReference type="ARBA" id="ARBA00006479"/>
    </source>
</evidence>
<dbReference type="PANTHER" id="PTHR18964">
    <property type="entry name" value="ROK (REPRESSOR, ORF, KINASE) FAMILY"/>
    <property type="match status" value="1"/>
</dbReference>
<comment type="caution">
    <text evidence="2">The sequence shown here is derived from an EMBL/GenBank/DDBJ whole genome shotgun (WGS) entry which is preliminary data.</text>
</comment>
<dbReference type="OrthoDB" id="849313at2"/>
<dbReference type="RefSeq" id="WP_102237965.1">
    <property type="nucleotide sequence ID" value="NZ_PNHK01000001.1"/>
</dbReference>
<evidence type="ECO:0000313" key="3">
    <source>
        <dbReference type="Proteomes" id="UP000235598"/>
    </source>
</evidence>
<sequence length="260" mass="27873">MSEQWAVGIDIGGTGIKVACVDSATGQLMEDQLRIPTPEPSTATHVAQAVGQALDQLEERSRHTIPHGIRSLPIGLAFPGSIRRGKVTFLGNLDQSWVGEDVTSVFSSVTGAECVFLNDADAAGLAEIRFGAGIQAHDKSVLMLTLGTGIGSALFSKGQLYPYTEFGHITVEGKNAERYASVSTKDREGLSYEEWAGRLQKYLDQIVLLTNPELIIVGGWISSQHSSWLHLIDSPVPVVTAQLHNDAGIVGVAMYAHEHA</sequence>
<dbReference type="SUPFAM" id="SSF53067">
    <property type="entry name" value="Actin-like ATPase domain"/>
    <property type="match status" value="1"/>
</dbReference>
<dbReference type="Proteomes" id="UP000235598">
    <property type="component" value="Unassembled WGS sequence"/>
</dbReference>
<name>A0A2N6VQB1_9MICO</name>
<accession>A0A2N6VQB1</accession>
<reference evidence="2 3" key="1">
    <citation type="submission" date="2017-09" db="EMBL/GenBank/DDBJ databases">
        <title>Bacterial strain isolated from the female urinary microbiota.</title>
        <authorList>
            <person name="Thomas-White K."/>
            <person name="Kumar N."/>
            <person name="Forster S."/>
            <person name="Putonti C."/>
            <person name="Lawley T."/>
            <person name="Wolfe A.J."/>
        </authorList>
    </citation>
    <scope>NUCLEOTIDE SEQUENCE [LARGE SCALE GENOMIC DNA]</scope>
    <source>
        <strain evidence="2 3">UMB1301</strain>
    </source>
</reference>
<dbReference type="Pfam" id="PF00480">
    <property type="entry name" value="ROK"/>
    <property type="match status" value="1"/>
</dbReference>
<keyword evidence="2" id="KW-0418">Kinase</keyword>
<dbReference type="EMBL" id="PNHK01000001">
    <property type="protein sequence ID" value="PMD06316.1"/>
    <property type="molecule type" value="Genomic_DNA"/>
</dbReference>
<dbReference type="InterPro" id="IPR000600">
    <property type="entry name" value="ROK"/>
</dbReference>
<dbReference type="PANTHER" id="PTHR18964:SF146">
    <property type="entry name" value="POLYPHOSPHATE GLUCOKINASE"/>
    <property type="match status" value="1"/>
</dbReference>
<evidence type="ECO:0000313" key="2">
    <source>
        <dbReference type="EMBL" id="PMD06316.1"/>
    </source>
</evidence>
<dbReference type="NCBIfam" id="NF045942">
    <property type="entry name" value="PolPhglucPhase"/>
    <property type="match status" value="1"/>
</dbReference>
<comment type="similarity">
    <text evidence="1">Belongs to the ROK (NagC/XylR) family.</text>
</comment>
<dbReference type="GO" id="GO:0016301">
    <property type="term" value="F:kinase activity"/>
    <property type="evidence" value="ECO:0007669"/>
    <property type="project" value="UniProtKB-KW"/>
</dbReference>
<protein>
    <submittedName>
        <fullName evidence="2">Polyphosphate glucokinase</fullName>
    </submittedName>
</protein>
<dbReference type="AlphaFoldDB" id="A0A2N6VQB1"/>
<organism evidence="2 3">
    <name type="scientific">Brevibacterium paucivorans</name>
    <dbReference type="NCBI Taxonomy" id="170994"/>
    <lineage>
        <taxon>Bacteria</taxon>
        <taxon>Bacillati</taxon>
        <taxon>Actinomycetota</taxon>
        <taxon>Actinomycetes</taxon>
        <taxon>Micrococcales</taxon>
        <taxon>Brevibacteriaceae</taxon>
        <taxon>Brevibacterium</taxon>
    </lineage>
</organism>
<dbReference type="CDD" id="cd24058">
    <property type="entry name" value="ASKHA_NBD_ROK_PPGK"/>
    <property type="match status" value="1"/>
</dbReference>